<reference evidence="4 5" key="1">
    <citation type="submission" date="2017-10" db="EMBL/GenBank/DDBJ databases">
        <title>Novel microbial diversity and functional potential in the marine mammal oral microbiome.</title>
        <authorList>
            <person name="Dudek N.K."/>
            <person name="Sun C.L."/>
            <person name="Burstein D."/>
            <person name="Kantor R.S."/>
            <person name="Aliaga Goltsman D.S."/>
            <person name="Bik E.M."/>
            <person name="Thomas B.C."/>
            <person name="Banfield J.F."/>
            <person name="Relman D.A."/>
        </authorList>
    </citation>
    <scope>NUCLEOTIDE SEQUENCE [LARGE SCALE GENOMIC DNA]</scope>
    <source>
        <strain evidence="4">DOLZORAL124_49_17</strain>
    </source>
</reference>
<evidence type="ECO:0000256" key="1">
    <source>
        <dbReference type="ARBA" id="ARBA00007665"/>
    </source>
</evidence>
<evidence type="ECO:0000313" key="5">
    <source>
        <dbReference type="Proteomes" id="UP000229740"/>
    </source>
</evidence>
<dbReference type="SUPFAM" id="SSF54211">
    <property type="entry name" value="Ribosomal protein S5 domain 2-like"/>
    <property type="match status" value="1"/>
</dbReference>
<dbReference type="PANTHER" id="PTHR16301:SF20">
    <property type="entry name" value="IMPACT FAMILY MEMBER YIGZ"/>
    <property type="match status" value="1"/>
</dbReference>
<dbReference type="InterPro" id="IPR015796">
    <property type="entry name" value="Impact_YigZ-like"/>
</dbReference>
<dbReference type="InterPro" id="IPR001498">
    <property type="entry name" value="Impact_N"/>
</dbReference>
<dbReference type="InterPro" id="IPR035647">
    <property type="entry name" value="EFG_III/V"/>
</dbReference>
<proteinExistence type="inferred from homology"/>
<dbReference type="Pfam" id="PF01205">
    <property type="entry name" value="Impact_N"/>
    <property type="match status" value="1"/>
</dbReference>
<dbReference type="Pfam" id="PF09186">
    <property type="entry name" value="DUF1949"/>
    <property type="match status" value="1"/>
</dbReference>
<evidence type="ECO:0000313" key="4">
    <source>
        <dbReference type="EMBL" id="PID56524.1"/>
    </source>
</evidence>
<dbReference type="PANTHER" id="PTHR16301">
    <property type="entry name" value="IMPACT-RELATED"/>
    <property type="match status" value="1"/>
</dbReference>
<dbReference type="InterPro" id="IPR020568">
    <property type="entry name" value="Ribosomal_Su5_D2-typ_SF"/>
</dbReference>
<feature type="domain" description="UPF0029" evidence="3">
    <location>
        <begin position="143"/>
        <end position="195"/>
    </location>
</feature>
<dbReference type="InterPro" id="IPR036956">
    <property type="entry name" value="Impact_N_sf"/>
</dbReference>
<comment type="caution">
    <text evidence="4">The sequence shown here is derived from an EMBL/GenBank/DDBJ whole genome shotgun (WGS) entry which is preliminary data.</text>
</comment>
<sequence>MAQRYPIPAQTTRTELIVKRSRFIATVAAAETVEAARAFIRKIRDEMPDATHHVYAFRIGYGSSINEGLSDDGEPSGTSGKPTMAVLRGADLGDVVLVITRYFGGTKLGTGGLVRAYSDSAKAVLEQLPLREKLSVSTIVFALPYSNYEQVKRMLPAYQARILQENFSDRITLTLSIPDDLLQSFSGMISDFTVGNASPDFADLESQAGSN</sequence>
<dbReference type="InterPro" id="IPR015269">
    <property type="entry name" value="UPF0029_Impact_C"/>
</dbReference>
<dbReference type="SUPFAM" id="SSF54980">
    <property type="entry name" value="EF-G C-terminal domain-like"/>
    <property type="match status" value="1"/>
</dbReference>
<dbReference type="GO" id="GO:0006446">
    <property type="term" value="P:regulation of translational initiation"/>
    <property type="evidence" value="ECO:0007669"/>
    <property type="project" value="TreeGrafter"/>
</dbReference>
<dbReference type="AlphaFoldDB" id="A0A2G6E369"/>
<dbReference type="EMBL" id="PDPS01000033">
    <property type="protein sequence ID" value="PID56524.1"/>
    <property type="molecule type" value="Genomic_DNA"/>
</dbReference>
<dbReference type="Gene3D" id="3.30.230.30">
    <property type="entry name" value="Impact, N-terminal domain"/>
    <property type="match status" value="1"/>
</dbReference>
<dbReference type="Proteomes" id="UP000229740">
    <property type="component" value="Unassembled WGS sequence"/>
</dbReference>
<evidence type="ECO:0000259" key="3">
    <source>
        <dbReference type="Pfam" id="PF09186"/>
    </source>
</evidence>
<gene>
    <name evidence="4" type="ORF">CSB45_10865</name>
</gene>
<dbReference type="GO" id="GO:0005737">
    <property type="term" value="C:cytoplasm"/>
    <property type="evidence" value="ECO:0007669"/>
    <property type="project" value="TreeGrafter"/>
</dbReference>
<dbReference type="NCBIfam" id="TIGR00257">
    <property type="entry name" value="IMPACT_YIGZ"/>
    <property type="match status" value="1"/>
</dbReference>
<comment type="similarity">
    <text evidence="1">Belongs to the IMPACT family.</text>
</comment>
<dbReference type="Gene3D" id="3.30.70.240">
    <property type="match status" value="1"/>
</dbReference>
<protein>
    <submittedName>
        <fullName evidence="4">YigZ family protein</fullName>
    </submittedName>
</protein>
<organism evidence="4 5">
    <name type="scientific">candidate division KSB3 bacterium</name>
    <dbReference type="NCBI Taxonomy" id="2044937"/>
    <lineage>
        <taxon>Bacteria</taxon>
        <taxon>candidate division KSB3</taxon>
    </lineage>
</organism>
<evidence type="ECO:0000259" key="2">
    <source>
        <dbReference type="Pfam" id="PF01205"/>
    </source>
</evidence>
<name>A0A2G6E369_9BACT</name>
<dbReference type="InterPro" id="IPR023582">
    <property type="entry name" value="Impact"/>
</dbReference>
<accession>A0A2G6E369</accession>
<feature type="domain" description="Impact N-terminal" evidence="2">
    <location>
        <begin position="19"/>
        <end position="125"/>
    </location>
</feature>